<gene>
    <name evidence="2" type="ORF">LALA0_S06e00606g</name>
</gene>
<dbReference type="Proteomes" id="UP000054304">
    <property type="component" value="Unassembled WGS sequence"/>
</dbReference>
<reference evidence="2 3" key="1">
    <citation type="submission" date="2014-12" db="EMBL/GenBank/DDBJ databases">
        <authorList>
            <person name="Neuveglise Cecile"/>
        </authorList>
    </citation>
    <scope>NUCLEOTIDE SEQUENCE [LARGE SCALE GENOMIC DNA]</scope>
    <source>
        <strain evidence="2 3">CBS 12615</strain>
    </source>
</reference>
<organism evidence="2 3">
    <name type="scientific">Lachancea lanzarotensis</name>
    <dbReference type="NCBI Taxonomy" id="1245769"/>
    <lineage>
        <taxon>Eukaryota</taxon>
        <taxon>Fungi</taxon>
        <taxon>Dikarya</taxon>
        <taxon>Ascomycota</taxon>
        <taxon>Saccharomycotina</taxon>
        <taxon>Saccharomycetes</taxon>
        <taxon>Saccharomycetales</taxon>
        <taxon>Saccharomycetaceae</taxon>
        <taxon>Lachancea</taxon>
    </lineage>
</organism>
<accession>A0A0C7N7X8</accession>
<feature type="transmembrane region" description="Helical" evidence="1">
    <location>
        <begin position="61"/>
        <end position="85"/>
    </location>
</feature>
<dbReference type="AlphaFoldDB" id="A0A0C7N7X8"/>
<keyword evidence="3" id="KW-1185">Reference proteome</keyword>
<name>A0A0C7N7X8_9SACH</name>
<dbReference type="OrthoDB" id="4036472at2759"/>
<evidence type="ECO:0000256" key="1">
    <source>
        <dbReference type="SAM" id="Phobius"/>
    </source>
</evidence>
<protein>
    <submittedName>
        <fullName evidence="2">LALA0S06e00606g1_1</fullName>
    </submittedName>
</protein>
<dbReference type="EMBL" id="LN736365">
    <property type="protein sequence ID" value="CEP62653.1"/>
    <property type="molecule type" value="Genomic_DNA"/>
</dbReference>
<dbReference type="GeneID" id="34686123"/>
<dbReference type="HOGENOM" id="CLU_053558_0_0_1"/>
<keyword evidence="1" id="KW-0472">Membrane</keyword>
<dbReference type="Pfam" id="PF00674">
    <property type="entry name" value="DUP"/>
    <property type="match status" value="2"/>
</dbReference>
<dbReference type="RefSeq" id="XP_022628877.1">
    <property type="nucleotide sequence ID" value="XM_022771700.1"/>
</dbReference>
<feature type="transmembrane region" description="Helical" evidence="1">
    <location>
        <begin position="37"/>
        <end position="55"/>
    </location>
</feature>
<evidence type="ECO:0000313" key="2">
    <source>
        <dbReference type="EMBL" id="CEP62653.1"/>
    </source>
</evidence>
<sequence>MILDLGFRGGKVPQLPVELFSSKLSWKLHDLAKAKKYYVWLFALAIFPVVTLSILKKTGTWSSWITKFVVLLSAEIVLASLPFACQFKKLNRIPKLLRPLLIKEVVELGLDFRHENWNMIAKRANEFLLQEGFWHSELCIYDGEECLRYFRGQVYLPYVNVPSESREEQLAARIYEKSYEDYWNSQKLAKITTAEEPCQNLPKDTYHFSFVYDLVYGGKKALKYLPVVVLTYLLLNFKISPKLIVTASVIGFLQLMCFSYPLTRQGRKTVLSRPVHVLTLMKLKLHLEPGESASEWDKVAKKMNTYLNEEGILRDRTVFFDGRECHEKFKSLLASILADGDIKRNMYPELIRFAIECKTA</sequence>
<keyword evidence="1" id="KW-0812">Transmembrane</keyword>
<proteinExistence type="predicted"/>
<dbReference type="InterPro" id="IPR001142">
    <property type="entry name" value="DUP/COS"/>
</dbReference>
<keyword evidence="1" id="KW-1133">Transmembrane helix</keyword>
<evidence type="ECO:0000313" key="3">
    <source>
        <dbReference type="Proteomes" id="UP000054304"/>
    </source>
</evidence>